<dbReference type="Gene3D" id="1.20.1720.10">
    <property type="entry name" value="Multidrug resistance protein D"/>
    <property type="match status" value="1"/>
</dbReference>
<keyword evidence="2" id="KW-0813">Transport</keyword>
<feature type="transmembrane region" description="Helical" evidence="6">
    <location>
        <begin position="300"/>
        <end position="321"/>
    </location>
</feature>
<proteinExistence type="predicted"/>
<feature type="transmembrane region" description="Helical" evidence="6">
    <location>
        <begin position="431"/>
        <end position="449"/>
    </location>
</feature>
<gene>
    <name evidence="8" type="ORF">GC098_18990</name>
</gene>
<dbReference type="PANTHER" id="PTHR42718:SF9">
    <property type="entry name" value="MAJOR FACILITATOR SUPERFAMILY MULTIDRUG TRANSPORTER MFSC"/>
    <property type="match status" value="1"/>
</dbReference>
<feature type="transmembrane region" description="Helical" evidence="6">
    <location>
        <begin position="91"/>
        <end position="108"/>
    </location>
</feature>
<evidence type="ECO:0000313" key="8">
    <source>
        <dbReference type="EMBL" id="NOU73481.1"/>
    </source>
</evidence>
<feature type="transmembrane region" description="Helical" evidence="6">
    <location>
        <begin position="356"/>
        <end position="378"/>
    </location>
</feature>
<evidence type="ECO:0000256" key="4">
    <source>
        <dbReference type="ARBA" id="ARBA00022989"/>
    </source>
</evidence>
<dbReference type="SUPFAM" id="SSF103473">
    <property type="entry name" value="MFS general substrate transporter"/>
    <property type="match status" value="1"/>
</dbReference>
<evidence type="ECO:0000313" key="9">
    <source>
        <dbReference type="Proteomes" id="UP000616779"/>
    </source>
</evidence>
<dbReference type="EMBL" id="WHOA01000126">
    <property type="protein sequence ID" value="NOU73481.1"/>
    <property type="molecule type" value="Genomic_DNA"/>
</dbReference>
<dbReference type="PRINTS" id="PR01036">
    <property type="entry name" value="TCRTETB"/>
</dbReference>
<feature type="transmembrane region" description="Helical" evidence="6">
    <location>
        <begin position="27"/>
        <end position="48"/>
    </location>
</feature>
<sequence length="465" mass="49758">MSTDLPQVEKPSEPEVPGIMRERTVSWLLCITIILVVMNTMMFNLALPKIAVQFALNPSTASWVVTGYSIVFAISSITFSRLSDFVPIRRLFTAALLSLGGASVIGMFSDGFGLLLFTRLIQAAGAGAIPSLAIVLVTRYIPVSRRGMAMSFILSAASLGLGLGPVVGGSIVQYLGWHFLFVITGLTLLLIPVFLLILPREKAARGSFDFIGAVLIGMGTTGLLLFLTSKSIAALVVGVIALALFAVRIRKASNPFVLPALFGDRVYLALGAIGISAYMISFSFLFLAPQMLARVFHLTPAVSGLVLFPGALLAMLVSNRVGRLIDRYGNGALLRYTPWVLLVSTVLLALTAVHSFYGLAAVYILTSISITSISSAVSNELSRQLTKERIGSGMGLFQLLQFFSGAFAVAISGSALVWQKSLPTERAFDNLIWGMVGIAILTIVFAFIYRGYARKRTNAAAILAA</sequence>
<evidence type="ECO:0000256" key="5">
    <source>
        <dbReference type="ARBA" id="ARBA00023136"/>
    </source>
</evidence>
<feature type="transmembrane region" description="Helical" evidence="6">
    <location>
        <begin position="149"/>
        <end position="171"/>
    </location>
</feature>
<evidence type="ECO:0000256" key="1">
    <source>
        <dbReference type="ARBA" id="ARBA00004651"/>
    </source>
</evidence>
<dbReference type="RefSeq" id="WP_171644901.1">
    <property type="nucleotide sequence ID" value="NZ_WHOA01000126.1"/>
</dbReference>
<dbReference type="PANTHER" id="PTHR42718">
    <property type="entry name" value="MAJOR FACILITATOR SUPERFAMILY MULTIDRUG TRANSPORTER MFSC"/>
    <property type="match status" value="1"/>
</dbReference>
<keyword evidence="9" id="KW-1185">Reference proteome</keyword>
<name>A0ABX1XY79_9BACL</name>
<dbReference type="InterPro" id="IPR036259">
    <property type="entry name" value="MFS_trans_sf"/>
</dbReference>
<dbReference type="InterPro" id="IPR011701">
    <property type="entry name" value="MFS"/>
</dbReference>
<evidence type="ECO:0000256" key="2">
    <source>
        <dbReference type="ARBA" id="ARBA00022448"/>
    </source>
</evidence>
<feature type="transmembrane region" description="Helical" evidence="6">
    <location>
        <begin position="60"/>
        <end position="79"/>
    </location>
</feature>
<dbReference type="PROSITE" id="PS50850">
    <property type="entry name" value="MFS"/>
    <property type="match status" value="1"/>
</dbReference>
<protein>
    <submittedName>
        <fullName evidence="8">MFS transporter</fullName>
    </submittedName>
</protein>
<evidence type="ECO:0000256" key="6">
    <source>
        <dbReference type="SAM" id="Phobius"/>
    </source>
</evidence>
<comment type="subcellular location">
    <subcellularLocation>
        <location evidence="1">Cell membrane</location>
        <topology evidence="1">Multi-pass membrane protein</topology>
    </subcellularLocation>
</comment>
<dbReference type="Pfam" id="PF07690">
    <property type="entry name" value="MFS_1"/>
    <property type="match status" value="1"/>
</dbReference>
<feature type="transmembrane region" description="Helical" evidence="6">
    <location>
        <begin position="333"/>
        <end position="350"/>
    </location>
</feature>
<feature type="transmembrane region" description="Helical" evidence="6">
    <location>
        <begin position="267"/>
        <end position="288"/>
    </location>
</feature>
<keyword evidence="4 6" id="KW-1133">Transmembrane helix</keyword>
<feature type="transmembrane region" description="Helical" evidence="6">
    <location>
        <begin position="232"/>
        <end position="247"/>
    </location>
</feature>
<dbReference type="Gene3D" id="1.20.1250.20">
    <property type="entry name" value="MFS general substrate transporter like domains"/>
    <property type="match status" value="1"/>
</dbReference>
<feature type="transmembrane region" description="Helical" evidence="6">
    <location>
        <begin position="114"/>
        <end position="137"/>
    </location>
</feature>
<feature type="transmembrane region" description="Helical" evidence="6">
    <location>
        <begin position="210"/>
        <end position="226"/>
    </location>
</feature>
<keyword evidence="5 6" id="KW-0472">Membrane</keyword>
<dbReference type="InterPro" id="IPR020846">
    <property type="entry name" value="MFS_dom"/>
</dbReference>
<feature type="transmembrane region" description="Helical" evidence="6">
    <location>
        <begin position="399"/>
        <end position="419"/>
    </location>
</feature>
<reference evidence="8 9" key="1">
    <citation type="submission" date="2019-10" db="EMBL/GenBank/DDBJ databases">
        <title>Description of Paenibacillus terrestris sp. nov.</title>
        <authorList>
            <person name="Carlier A."/>
            <person name="Qi S."/>
        </authorList>
    </citation>
    <scope>NUCLEOTIDE SEQUENCE [LARGE SCALE GENOMIC DNA]</scope>
    <source>
        <strain evidence="8 9">LMG 31458</strain>
    </source>
</reference>
<feature type="transmembrane region" description="Helical" evidence="6">
    <location>
        <begin position="177"/>
        <end position="198"/>
    </location>
</feature>
<accession>A0ABX1XY79</accession>
<evidence type="ECO:0000259" key="7">
    <source>
        <dbReference type="PROSITE" id="PS50850"/>
    </source>
</evidence>
<feature type="domain" description="Major facilitator superfamily (MFS) profile" evidence="7">
    <location>
        <begin position="25"/>
        <end position="454"/>
    </location>
</feature>
<keyword evidence="3 6" id="KW-0812">Transmembrane</keyword>
<evidence type="ECO:0000256" key="3">
    <source>
        <dbReference type="ARBA" id="ARBA00022692"/>
    </source>
</evidence>
<organism evidence="8 9">
    <name type="scientific">Paenibacillus phytorum</name>
    <dbReference type="NCBI Taxonomy" id="2654977"/>
    <lineage>
        <taxon>Bacteria</taxon>
        <taxon>Bacillati</taxon>
        <taxon>Bacillota</taxon>
        <taxon>Bacilli</taxon>
        <taxon>Bacillales</taxon>
        <taxon>Paenibacillaceae</taxon>
        <taxon>Paenibacillus</taxon>
    </lineage>
</organism>
<dbReference type="Proteomes" id="UP000616779">
    <property type="component" value="Unassembled WGS sequence"/>
</dbReference>
<comment type="caution">
    <text evidence="8">The sequence shown here is derived from an EMBL/GenBank/DDBJ whole genome shotgun (WGS) entry which is preliminary data.</text>
</comment>